<dbReference type="RefSeq" id="WP_193983831.1">
    <property type="nucleotide sequence ID" value="NZ_CP063656.1"/>
</dbReference>
<evidence type="ECO:0000313" key="4">
    <source>
        <dbReference type="Proteomes" id="UP000594059"/>
    </source>
</evidence>
<feature type="coiled-coil region" evidence="1">
    <location>
        <begin position="70"/>
        <end position="102"/>
    </location>
</feature>
<keyword evidence="4" id="KW-1185">Reference proteome</keyword>
<accession>A0A7S6UEJ3</accession>
<evidence type="ECO:0000313" key="3">
    <source>
        <dbReference type="EMBL" id="QOW18837.1"/>
    </source>
</evidence>
<name>A0A7S6UEJ3_9GAMM</name>
<gene>
    <name evidence="3" type="ORF">INQ41_09105</name>
</gene>
<feature type="compositionally biased region" description="Basic and acidic residues" evidence="2">
    <location>
        <begin position="173"/>
        <end position="185"/>
    </location>
</feature>
<reference evidence="3 4" key="1">
    <citation type="submission" date="2020-10" db="EMBL/GenBank/DDBJ databases">
        <title>complete genome sequencing of Lysobacter sp. H21R20.</title>
        <authorList>
            <person name="Bae J.-W."/>
            <person name="Lee S.-Y."/>
        </authorList>
    </citation>
    <scope>NUCLEOTIDE SEQUENCE [LARGE SCALE GENOMIC DNA]</scope>
    <source>
        <strain evidence="3 4">H21R20</strain>
    </source>
</reference>
<dbReference type="KEGG" id="lcic:INQ41_09105"/>
<dbReference type="AlphaFoldDB" id="A0A7S6UEJ3"/>
<dbReference type="Proteomes" id="UP000594059">
    <property type="component" value="Chromosome"/>
</dbReference>
<protein>
    <submittedName>
        <fullName evidence="3">Uncharacterized protein</fullName>
    </submittedName>
</protein>
<evidence type="ECO:0000256" key="1">
    <source>
        <dbReference type="SAM" id="Coils"/>
    </source>
</evidence>
<feature type="region of interest" description="Disordered" evidence="2">
    <location>
        <begin position="150"/>
        <end position="185"/>
    </location>
</feature>
<dbReference type="EMBL" id="CP063656">
    <property type="protein sequence ID" value="QOW18837.1"/>
    <property type="molecule type" value="Genomic_DNA"/>
</dbReference>
<feature type="compositionally biased region" description="Low complexity" evidence="2">
    <location>
        <begin position="150"/>
        <end position="163"/>
    </location>
</feature>
<keyword evidence="1" id="KW-0175">Coiled coil</keyword>
<sequence length="185" mass="19329">MDPEFASAAAPSRLPLPAPACACGCTDARGSAAHPVSNALAVGDLDRAFSLGLLDVTPCPACSADCSVLLDRVQGERRQALAARARYRQREARLERRRLEREQRRAALVAGVKGSPKTTVPGAVETARPFEAPRVVSPALPAAAAAALARAQAKVAARAQAKSPPRSATPSPPKHDPPEHGDPKR</sequence>
<proteinExistence type="predicted"/>
<evidence type="ECO:0000256" key="2">
    <source>
        <dbReference type="SAM" id="MobiDB-lite"/>
    </source>
</evidence>
<organism evidence="3 4">
    <name type="scientific">Novilysobacter ciconiae</name>
    <dbReference type="NCBI Taxonomy" id="2781022"/>
    <lineage>
        <taxon>Bacteria</taxon>
        <taxon>Pseudomonadati</taxon>
        <taxon>Pseudomonadota</taxon>
        <taxon>Gammaproteobacteria</taxon>
        <taxon>Lysobacterales</taxon>
        <taxon>Lysobacteraceae</taxon>
        <taxon>Novilysobacter</taxon>
    </lineage>
</organism>